<comment type="caution">
    <text evidence="1">The sequence shown here is derived from an EMBL/GenBank/DDBJ whole genome shotgun (WGS) entry which is preliminary data.</text>
</comment>
<protein>
    <submittedName>
        <fullName evidence="1">Uncharacterized protein</fullName>
    </submittedName>
</protein>
<reference evidence="1 2" key="1">
    <citation type="submission" date="2013-01" db="EMBL/GenBank/DDBJ databases">
        <authorList>
            <person name="Harkins D.M."/>
            <person name="Durkin A.S."/>
            <person name="Brinkac L.M."/>
            <person name="Haft D.H."/>
            <person name="Selengut J.D."/>
            <person name="Sanka R."/>
            <person name="DePew J."/>
            <person name="Purushe J."/>
            <person name="Galloway R.L."/>
            <person name="Vinetz J.M."/>
            <person name="Sutton G.G."/>
            <person name="Nierman W.C."/>
            <person name="Fouts D.E."/>
        </authorList>
    </citation>
    <scope>NUCLEOTIDE SEQUENCE [LARGE SCALE GENOMIC DNA]</scope>
    <source>
        <strain evidence="1 2">79601</strain>
    </source>
</reference>
<gene>
    <name evidence="1" type="ORF">LEP1GSC194_0151</name>
</gene>
<dbReference type="AlphaFoldDB" id="M6CQC0"/>
<proteinExistence type="predicted"/>
<dbReference type="Proteomes" id="UP000011988">
    <property type="component" value="Unassembled WGS sequence"/>
</dbReference>
<evidence type="ECO:0000313" key="2">
    <source>
        <dbReference type="Proteomes" id="UP000011988"/>
    </source>
</evidence>
<sequence>MIVQNGFWNKLFIRLFLRDRIEPGFFRSIIPPIPLIIPPDRKRL</sequence>
<dbReference type="EMBL" id="ANIK01000056">
    <property type="protein sequence ID" value="EMJ94142.1"/>
    <property type="molecule type" value="Genomic_DNA"/>
</dbReference>
<organism evidence="1 2">
    <name type="scientific">Leptospira alstonii serovar Sichuan str. 79601</name>
    <dbReference type="NCBI Taxonomy" id="1218565"/>
    <lineage>
        <taxon>Bacteria</taxon>
        <taxon>Pseudomonadati</taxon>
        <taxon>Spirochaetota</taxon>
        <taxon>Spirochaetia</taxon>
        <taxon>Leptospirales</taxon>
        <taxon>Leptospiraceae</taxon>
        <taxon>Leptospira</taxon>
    </lineage>
</organism>
<evidence type="ECO:0000313" key="1">
    <source>
        <dbReference type="EMBL" id="EMJ94142.1"/>
    </source>
</evidence>
<name>M6CQC0_9LEPT</name>
<dbReference type="PATRIC" id="fig|1218565.3.peg.2667"/>
<accession>M6CQC0</accession>